<sequence>MTQTLPPAPSPNAVVPVDMISPVRWIEKGWDDLRANPVPGLVHGALITLFGWLLMWAAREKFWLLAGAFSGFLIVAPVLATGLYHVSRERAAGRMAGLGDVLALWRSFDGRLVRFGLLLGLAGTGWVLTSAGLITLWSEVPINKPMDFLKHVVLVREPGLFEVWLLMGSLLAAPVFASSVVAIPMLVDKSVPVSMAVTASWRAVADHPGPLVWWAVLIGMLFGMGLITALLGLIVVIPLVAHASWHAYRDLCPETSTSSPTAPAA</sequence>
<keyword evidence="3" id="KW-1185">Reference proteome</keyword>
<name>A0A7Y8GV83_9BURK</name>
<feature type="transmembrane region" description="Helical" evidence="1">
    <location>
        <begin position="211"/>
        <end position="241"/>
    </location>
</feature>
<gene>
    <name evidence="2" type="ORF">F3K02_05540</name>
</gene>
<evidence type="ECO:0000313" key="2">
    <source>
        <dbReference type="EMBL" id="NWF44718.1"/>
    </source>
</evidence>
<keyword evidence="1" id="KW-1133">Transmembrane helix</keyword>
<reference evidence="2 3" key="1">
    <citation type="submission" date="2019-09" db="EMBL/GenBank/DDBJ databases">
        <title>Hydrogenophaga aromatica sp. nov., isolated from a para-xylene-degrading enrichment culture.</title>
        <authorList>
            <person name="Tancsics A."/>
            <person name="Banerjee S."/>
        </authorList>
    </citation>
    <scope>NUCLEOTIDE SEQUENCE [LARGE SCALE GENOMIC DNA]</scope>
    <source>
        <strain evidence="2 3">D2P1</strain>
    </source>
</reference>
<evidence type="ECO:0000256" key="1">
    <source>
        <dbReference type="SAM" id="Phobius"/>
    </source>
</evidence>
<dbReference type="InterPro" id="IPR018692">
    <property type="entry name" value="DUF2189"/>
</dbReference>
<feature type="transmembrane region" description="Helical" evidence="1">
    <location>
        <begin position="62"/>
        <end position="86"/>
    </location>
</feature>
<feature type="transmembrane region" description="Helical" evidence="1">
    <location>
        <begin position="115"/>
        <end position="138"/>
    </location>
</feature>
<comment type="caution">
    <text evidence="2">The sequence shown here is derived from an EMBL/GenBank/DDBJ whole genome shotgun (WGS) entry which is preliminary data.</text>
</comment>
<accession>A0A7Y8GV83</accession>
<organism evidence="2 3">
    <name type="scientific">Hydrogenophaga aromaticivorans</name>
    <dbReference type="NCBI Taxonomy" id="2610898"/>
    <lineage>
        <taxon>Bacteria</taxon>
        <taxon>Pseudomonadati</taxon>
        <taxon>Pseudomonadota</taxon>
        <taxon>Betaproteobacteria</taxon>
        <taxon>Burkholderiales</taxon>
        <taxon>Comamonadaceae</taxon>
        <taxon>Hydrogenophaga</taxon>
    </lineage>
</organism>
<feature type="transmembrane region" description="Helical" evidence="1">
    <location>
        <begin position="38"/>
        <end position="55"/>
    </location>
</feature>
<dbReference type="EMBL" id="VYGV01000006">
    <property type="protein sequence ID" value="NWF44718.1"/>
    <property type="molecule type" value="Genomic_DNA"/>
</dbReference>
<dbReference type="Proteomes" id="UP000545507">
    <property type="component" value="Unassembled WGS sequence"/>
</dbReference>
<evidence type="ECO:0000313" key="3">
    <source>
        <dbReference type="Proteomes" id="UP000545507"/>
    </source>
</evidence>
<protein>
    <submittedName>
        <fullName evidence="2">DUF2189 domain-containing protein</fullName>
    </submittedName>
</protein>
<feature type="transmembrane region" description="Helical" evidence="1">
    <location>
        <begin position="159"/>
        <end position="187"/>
    </location>
</feature>
<proteinExistence type="predicted"/>
<dbReference type="AlphaFoldDB" id="A0A7Y8GV83"/>
<keyword evidence="1" id="KW-0812">Transmembrane</keyword>
<keyword evidence="1" id="KW-0472">Membrane</keyword>
<dbReference type="Pfam" id="PF09955">
    <property type="entry name" value="DUF2189"/>
    <property type="match status" value="1"/>
</dbReference>